<dbReference type="InterPro" id="IPR042186">
    <property type="entry name" value="FimD_plug_dom"/>
</dbReference>
<name>A0A892ICN8_9BURK</name>
<dbReference type="GO" id="GO:0015473">
    <property type="term" value="F:fimbrial usher porin activity"/>
    <property type="evidence" value="ECO:0007669"/>
    <property type="project" value="InterPro"/>
</dbReference>
<dbReference type="InterPro" id="IPR043142">
    <property type="entry name" value="PapC-like_C_sf"/>
</dbReference>
<feature type="chain" id="PRO_5034886077" evidence="2">
    <location>
        <begin position="22"/>
        <end position="886"/>
    </location>
</feature>
<dbReference type="InterPro" id="IPR025949">
    <property type="entry name" value="PapC-like_C"/>
</dbReference>
<dbReference type="PANTHER" id="PTHR30451:SF8">
    <property type="entry name" value="FIMBRIAL USHER PROTEIN"/>
    <property type="match status" value="1"/>
</dbReference>
<sequence>MKFFGFVVACVAALSSAHCHAVPAPAGTPSERATVTSDASVDFDIETLKERGLDPALAQYFAEKPRFVGGVHRVSLSVNGQPRGTVDVRFDDHGNVCFDRTLIARARLRLPDELAPRRRRSVLAFLSGQSPLRPESAVDGAPEPPVGDARSRGSDTERAVARDASRAALPGRSSASPIAENCYDYRSFQPQTEVNADSSRDLVEIVVPADALTRPRPGDNASSGGAGAMLNYNVVAGGSRSSGSRTATFVSADTEAGFNVGDWIVRSAQSYWRQQGQAEFQMPYVFAQKTDVETGYLVQFGQIAIRNPVVSGMPIEGVQLMPDDALAAVDSGSTIRGVATQQSRVEVRQAGILLYTTLVPAGPFLLRNVTLIDRSSLVEVTLIDDANNKRRFTVLPASLVAPRGAPAGLSLAVGRVYQYRGPTEMARPVVISVAKGWNVGRRSSVVAGAVVSSRHQAVGVNHAMPLFGNSVSVGTNAQISRSPALGERGASVGLSLSAQLPRDVSLNVQANRQSVGFRTLSDTLYDVPDTVRRSVYWDIMRNYRIRDVMSGAASWNSNRFGALSVSFNRFSTYAGFSGQHVAASWNRQFGRASLSINVDRSLGRGTTGDDTAIYASLSFPLGPVHLSTYVTRNGGMLRGGVNASQTVNDVVSYNVGAERGQASGSERGFATLSLRPRYTQVSVSGSAQRNSGSLSAQVQGGIVATKEGVTLSPYGIGDTFGIVSTGDLSGVSISTPAGVVWTDARGKAVIGTIPAYTDVSTVVRTQTLPRDVDVKNGYAELNAGRGSVNFIDIEVRRTKRMLLDVRLRDGTPLPVGSSIRDAEDNYVTTAVGDGVVYLDQEPAGSLVARLPGGGRCSLRFQAPDGPSAAPTVARIDATCDADPPAI</sequence>
<evidence type="ECO:0000313" key="4">
    <source>
        <dbReference type="EMBL" id="QRO80726.1"/>
    </source>
</evidence>
<evidence type="ECO:0000313" key="5">
    <source>
        <dbReference type="Proteomes" id="UP000625568"/>
    </source>
</evidence>
<dbReference type="Gene3D" id="3.10.20.410">
    <property type="match status" value="1"/>
</dbReference>
<dbReference type="AlphaFoldDB" id="A0A892ICN8"/>
<feature type="compositionally biased region" description="Basic and acidic residues" evidence="1">
    <location>
        <begin position="149"/>
        <end position="165"/>
    </location>
</feature>
<evidence type="ECO:0000256" key="2">
    <source>
        <dbReference type="SAM" id="SignalP"/>
    </source>
</evidence>
<dbReference type="Pfam" id="PF13953">
    <property type="entry name" value="PapC_C"/>
    <property type="match status" value="1"/>
</dbReference>
<dbReference type="InterPro" id="IPR000015">
    <property type="entry name" value="Fimb_usher"/>
</dbReference>
<dbReference type="Gene3D" id="2.60.40.2070">
    <property type="match status" value="1"/>
</dbReference>
<dbReference type="InterPro" id="IPR037224">
    <property type="entry name" value="PapC_N_sf"/>
</dbReference>
<feature type="domain" description="PapC-like C-terminal" evidence="3">
    <location>
        <begin position="802"/>
        <end position="863"/>
    </location>
</feature>
<accession>A0A892ICN8</accession>
<dbReference type="SUPFAM" id="SSF141729">
    <property type="entry name" value="FimD N-terminal domain-like"/>
    <property type="match status" value="1"/>
</dbReference>
<dbReference type="PANTHER" id="PTHR30451">
    <property type="entry name" value="OUTER MEMBRANE USHER PROTEIN"/>
    <property type="match status" value="1"/>
</dbReference>
<dbReference type="GO" id="GO:0009297">
    <property type="term" value="P:pilus assembly"/>
    <property type="evidence" value="ECO:0007669"/>
    <property type="project" value="InterPro"/>
</dbReference>
<dbReference type="GO" id="GO:0009279">
    <property type="term" value="C:cell outer membrane"/>
    <property type="evidence" value="ECO:0007669"/>
    <property type="project" value="TreeGrafter"/>
</dbReference>
<gene>
    <name evidence="4" type="ORF">I6K02_18135</name>
</gene>
<dbReference type="Proteomes" id="UP000625568">
    <property type="component" value="Chromosome 2"/>
</dbReference>
<dbReference type="Pfam" id="PF00577">
    <property type="entry name" value="Usher"/>
    <property type="match status" value="1"/>
</dbReference>
<evidence type="ECO:0000259" key="3">
    <source>
        <dbReference type="Pfam" id="PF13953"/>
    </source>
</evidence>
<dbReference type="Gene3D" id="2.60.40.2610">
    <property type="entry name" value="Outer membrane usher protein FimD, plug domain"/>
    <property type="match status" value="1"/>
</dbReference>
<dbReference type="Gene3D" id="2.60.40.3110">
    <property type="match status" value="1"/>
</dbReference>
<keyword evidence="5" id="KW-1185">Reference proteome</keyword>
<feature type="region of interest" description="Disordered" evidence="1">
    <location>
        <begin position="131"/>
        <end position="174"/>
    </location>
</feature>
<feature type="signal peptide" evidence="2">
    <location>
        <begin position="1"/>
        <end position="21"/>
    </location>
</feature>
<organism evidence="4 5">
    <name type="scientific">Burkholderia dolosa</name>
    <dbReference type="NCBI Taxonomy" id="152500"/>
    <lineage>
        <taxon>Bacteria</taxon>
        <taxon>Pseudomonadati</taxon>
        <taxon>Pseudomonadota</taxon>
        <taxon>Betaproteobacteria</taxon>
        <taxon>Burkholderiales</taxon>
        <taxon>Burkholderiaceae</taxon>
        <taxon>Burkholderia</taxon>
        <taxon>Burkholderia cepacia complex</taxon>
    </lineage>
</organism>
<dbReference type="EMBL" id="CP069483">
    <property type="protein sequence ID" value="QRO80726.1"/>
    <property type="molecule type" value="Genomic_DNA"/>
</dbReference>
<protein>
    <submittedName>
        <fullName evidence="4">Fimbria/pilus outer membrane usher protein</fullName>
    </submittedName>
</protein>
<reference evidence="4 5" key="1">
    <citation type="submission" date="2021-02" db="EMBL/GenBank/DDBJ databases">
        <title>FDA dAtabase for Regulatory Grade micrObial Sequences (FDA-ARGOS): Supporting development and validation of Infectious Disease Dx tests.</title>
        <authorList>
            <person name="Minogue T."/>
            <person name="Wolcott M."/>
            <person name="Wasieloski L."/>
            <person name="Aguilar W."/>
            <person name="Moore D."/>
            <person name="Jaissle J."/>
            <person name="Tallon L."/>
            <person name="Sadzewicz L."/>
            <person name="Zhao X."/>
            <person name="Boylan J."/>
            <person name="Ott S."/>
            <person name="Bowen H."/>
            <person name="Vavikolanu K."/>
            <person name="Mehta A."/>
            <person name="Aluvathingal J."/>
            <person name="Nadendla S."/>
            <person name="Yan Y."/>
            <person name="Sichtig H."/>
        </authorList>
    </citation>
    <scope>NUCLEOTIDE SEQUENCE [LARGE SCALE GENOMIC DNA]</scope>
    <source>
        <strain evidence="4 5">FDAARGOS_1272</strain>
    </source>
</reference>
<keyword evidence="2" id="KW-0732">Signal</keyword>
<evidence type="ECO:0000256" key="1">
    <source>
        <dbReference type="SAM" id="MobiDB-lite"/>
    </source>
</evidence>
<proteinExistence type="predicted"/>